<organism evidence="2 3">
    <name type="scientific">Anaeromyxobacter diazotrophicus</name>
    <dbReference type="NCBI Taxonomy" id="2590199"/>
    <lineage>
        <taxon>Bacteria</taxon>
        <taxon>Pseudomonadati</taxon>
        <taxon>Myxococcota</taxon>
        <taxon>Myxococcia</taxon>
        <taxon>Myxococcales</taxon>
        <taxon>Cystobacterineae</taxon>
        <taxon>Anaeromyxobacteraceae</taxon>
        <taxon>Anaeromyxobacter</taxon>
    </lineage>
</organism>
<keyword evidence="3" id="KW-1185">Reference proteome</keyword>
<dbReference type="InterPro" id="IPR007419">
    <property type="entry name" value="BFD-like_2Fe2S-bd_dom"/>
</dbReference>
<comment type="caution">
    <text evidence="2">The sequence shown here is derived from an EMBL/GenBank/DDBJ whole genome shotgun (WGS) entry which is preliminary data.</text>
</comment>
<protein>
    <recommendedName>
        <fullName evidence="1">BFD-like [2Fe-2S]-binding domain-containing protein</fullName>
    </recommendedName>
</protein>
<name>A0A7I9VSQ1_9BACT</name>
<dbReference type="RefSeq" id="WP_176067968.1">
    <property type="nucleotide sequence ID" value="NZ_BJTG01000009.1"/>
</dbReference>
<gene>
    <name evidence="2" type="ORF">AMYX_36980</name>
</gene>
<evidence type="ECO:0000313" key="3">
    <source>
        <dbReference type="Proteomes" id="UP000503640"/>
    </source>
</evidence>
<feature type="domain" description="BFD-like [2Fe-2S]-binding" evidence="1">
    <location>
        <begin position="2"/>
        <end position="49"/>
    </location>
</feature>
<reference evidence="3" key="1">
    <citation type="journal article" date="2020" name="Appl. Environ. Microbiol.">
        <title>Diazotrophic Anaeromyxobacter Isolates from Soils.</title>
        <authorList>
            <person name="Masuda Y."/>
            <person name="Yamanaka H."/>
            <person name="Xu Z.X."/>
            <person name="Shiratori Y."/>
            <person name="Aono T."/>
            <person name="Amachi S."/>
            <person name="Senoo K."/>
            <person name="Itoh H."/>
        </authorList>
    </citation>
    <scope>NUCLEOTIDE SEQUENCE [LARGE SCALE GENOMIC DNA]</scope>
    <source>
        <strain evidence="3">R267</strain>
    </source>
</reference>
<dbReference type="Proteomes" id="UP000503640">
    <property type="component" value="Unassembled WGS sequence"/>
</dbReference>
<sequence>MIVCSCHAVSDQALRAAAAGGLSHREVVAATRAGTDCGHCAEAVARIVQDQGPCRGANACPGCPRRASA</sequence>
<dbReference type="Gene3D" id="1.10.10.1100">
    <property type="entry name" value="BFD-like [2Fe-2S]-binding domain"/>
    <property type="match status" value="1"/>
</dbReference>
<dbReference type="AlphaFoldDB" id="A0A7I9VSQ1"/>
<dbReference type="EMBL" id="BJTG01000009">
    <property type="protein sequence ID" value="GEJ58957.1"/>
    <property type="molecule type" value="Genomic_DNA"/>
</dbReference>
<evidence type="ECO:0000259" key="1">
    <source>
        <dbReference type="Pfam" id="PF04324"/>
    </source>
</evidence>
<evidence type="ECO:0000313" key="2">
    <source>
        <dbReference type="EMBL" id="GEJ58957.1"/>
    </source>
</evidence>
<dbReference type="Pfam" id="PF04324">
    <property type="entry name" value="Fer2_BFD"/>
    <property type="match status" value="1"/>
</dbReference>
<dbReference type="InterPro" id="IPR041854">
    <property type="entry name" value="BFD-like_2Fe2S-bd_dom_sf"/>
</dbReference>
<proteinExistence type="predicted"/>
<accession>A0A7I9VSQ1</accession>